<dbReference type="InterPro" id="IPR008271">
    <property type="entry name" value="Ser/Thr_kinase_AS"/>
</dbReference>
<gene>
    <name evidence="8" type="ORF">G3I71_13265</name>
</gene>
<dbReference type="SUPFAM" id="SSF47090">
    <property type="entry name" value="PGBD-like"/>
    <property type="match status" value="1"/>
</dbReference>
<dbReference type="PANTHER" id="PTHR43289:SF34">
    <property type="entry name" value="SERINE_THREONINE-PROTEIN KINASE YBDM-RELATED"/>
    <property type="match status" value="1"/>
</dbReference>
<dbReference type="Gene3D" id="3.30.200.20">
    <property type="entry name" value="Phosphorylase Kinase, domain 1"/>
    <property type="match status" value="1"/>
</dbReference>
<keyword evidence="1" id="KW-0808">Transferase</keyword>
<dbReference type="InterPro" id="IPR036366">
    <property type="entry name" value="PGBDSf"/>
</dbReference>
<accession>A0A6B3BQY9</accession>
<dbReference type="GO" id="GO:0004674">
    <property type="term" value="F:protein serine/threonine kinase activity"/>
    <property type="evidence" value="ECO:0007669"/>
    <property type="project" value="TreeGrafter"/>
</dbReference>
<evidence type="ECO:0000256" key="5">
    <source>
        <dbReference type="PROSITE-ProRule" id="PRU10141"/>
    </source>
</evidence>
<feature type="compositionally biased region" description="Acidic residues" evidence="6">
    <location>
        <begin position="465"/>
        <end position="475"/>
    </location>
</feature>
<evidence type="ECO:0000256" key="2">
    <source>
        <dbReference type="ARBA" id="ARBA00022741"/>
    </source>
</evidence>
<dbReference type="Gene3D" id="1.10.101.10">
    <property type="entry name" value="PGBD-like superfamily/PGBD"/>
    <property type="match status" value="1"/>
</dbReference>
<evidence type="ECO:0000259" key="7">
    <source>
        <dbReference type="PROSITE" id="PS50011"/>
    </source>
</evidence>
<dbReference type="SMART" id="SM00220">
    <property type="entry name" value="S_TKc"/>
    <property type="match status" value="1"/>
</dbReference>
<name>A0A6B3BQY9_9ACTN</name>
<dbReference type="GO" id="GO:0005524">
    <property type="term" value="F:ATP binding"/>
    <property type="evidence" value="ECO:0007669"/>
    <property type="project" value="UniProtKB-UniRule"/>
</dbReference>
<dbReference type="PROSITE" id="PS00107">
    <property type="entry name" value="PROTEIN_KINASE_ATP"/>
    <property type="match status" value="1"/>
</dbReference>
<evidence type="ECO:0000256" key="1">
    <source>
        <dbReference type="ARBA" id="ARBA00022679"/>
    </source>
</evidence>
<feature type="binding site" evidence="5">
    <location>
        <position position="57"/>
    </location>
    <ligand>
        <name>ATP</name>
        <dbReference type="ChEBI" id="CHEBI:30616"/>
    </ligand>
</feature>
<keyword evidence="4 5" id="KW-0067">ATP-binding</keyword>
<dbReference type="Pfam" id="PF00069">
    <property type="entry name" value="Pkinase"/>
    <property type="match status" value="1"/>
</dbReference>
<reference evidence="8" key="1">
    <citation type="submission" date="2020-01" db="EMBL/GenBank/DDBJ databases">
        <title>Insect and environment-associated Actinomycetes.</title>
        <authorList>
            <person name="Currrie C."/>
            <person name="Chevrette M."/>
            <person name="Carlson C."/>
            <person name="Stubbendieck R."/>
            <person name="Wendt-Pienkowski E."/>
        </authorList>
    </citation>
    <scope>NUCLEOTIDE SEQUENCE</scope>
    <source>
        <strain evidence="8">SID12501</strain>
    </source>
</reference>
<feature type="domain" description="Protein kinase" evidence="7">
    <location>
        <begin position="27"/>
        <end position="301"/>
    </location>
</feature>
<dbReference type="InterPro" id="IPR017441">
    <property type="entry name" value="Protein_kinase_ATP_BS"/>
</dbReference>
<dbReference type="RefSeq" id="WP_164314250.1">
    <property type="nucleotide sequence ID" value="NZ_JAAGLU010000009.1"/>
</dbReference>
<dbReference type="PROSITE" id="PS50011">
    <property type="entry name" value="PROTEIN_KINASE_DOM"/>
    <property type="match status" value="1"/>
</dbReference>
<dbReference type="Pfam" id="PF01471">
    <property type="entry name" value="PG_binding_1"/>
    <property type="match status" value="1"/>
</dbReference>
<comment type="caution">
    <text evidence="8">The sequence shown here is derived from an EMBL/GenBank/DDBJ whole genome shotgun (WGS) entry which is preliminary data.</text>
</comment>
<dbReference type="PANTHER" id="PTHR43289">
    <property type="entry name" value="MITOGEN-ACTIVATED PROTEIN KINASE KINASE KINASE 20-RELATED"/>
    <property type="match status" value="1"/>
</dbReference>
<dbReference type="PROSITE" id="PS00108">
    <property type="entry name" value="PROTEIN_KINASE_ST"/>
    <property type="match status" value="1"/>
</dbReference>
<feature type="compositionally biased region" description="Low complexity" evidence="6">
    <location>
        <begin position="337"/>
        <end position="359"/>
    </location>
</feature>
<keyword evidence="2 5" id="KW-0547">Nucleotide-binding</keyword>
<keyword evidence="3 8" id="KW-0418">Kinase</keyword>
<feature type="compositionally biased region" description="Low complexity" evidence="6">
    <location>
        <begin position="501"/>
        <end position="533"/>
    </location>
</feature>
<feature type="compositionally biased region" description="Polar residues" evidence="6">
    <location>
        <begin position="438"/>
        <end position="451"/>
    </location>
</feature>
<dbReference type="CDD" id="cd14014">
    <property type="entry name" value="STKc_PknB_like"/>
    <property type="match status" value="1"/>
</dbReference>
<dbReference type="InterPro" id="IPR002477">
    <property type="entry name" value="Peptidoglycan-bd-like"/>
</dbReference>
<feature type="region of interest" description="Disordered" evidence="6">
    <location>
        <begin position="407"/>
        <end position="533"/>
    </location>
</feature>
<evidence type="ECO:0000313" key="8">
    <source>
        <dbReference type="EMBL" id="NEC86767.1"/>
    </source>
</evidence>
<dbReference type="InterPro" id="IPR000719">
    <property type="entry name" value="Prot_kinase_dom"/>
</dbReference>
<evidence type="ECO:0000256" key="3">
    <source>
        <dbReference type="ARBA" id="ARBA00022777"/>
    </source>
</evidence>
<dbReference type="Gene3D" id="1.10.510.10">
    <property type="entry name" value="Transferase(Phosphotransferase) domain 1"/>
    <property type="match status" value="1"/>
</dbReference>
<evidence type="ECO:0000256" key="4">
    <source>
        <dbReference type="ARBA" id="ARBA00022840"/>
    </source>
</evidence>
<feature type="region of interest" description="Disordered" evidence="6">
    <location>
        <begin position="331"/>
        <end position="377"/>
    </location>
</feature>
<dbReference type="AlphaFoldDB" id="A0A6B3BQY9"/>
<feature type="compositionally biased region" description="Low complexity" evidence="6">
    <location>
        <begin position="476"/>
        <end position="493"/>
    </location>
</feature>
<feature type="compositionally biased region" description="Low complexity" evidence="6">
    <location>
        <begin position="416"/>
        <end position="430"/>
    </location>
</feature>
<protein>
    <submittedName>
        <fullName evidence="8">Protein kinase</fullName>
    </submittedName>
</protein>
<dbReference type="InterPro" id="IPR011009">
    <property type="entry name" value="Kinase-like_dom_sf"/>
</dbReference>
<organism evidence="8">
    <name type="scientific">Streptomyces sp. SID12501</name>
    <dbReference type="NCBI Taxonomy" id="2706042"/>
    <lineage>
        <taxon>Bacteria</taxon>
        <taxon>Bacillati</taxon>
        <taxon>Actinomycetota</taxon>
        <taxon>Actinomycetes</taxon>
        <taxon>Kitasatosporales</taxon>
        <taxon>Streptomycetaceae</taxon>
        <taxon>Streptomyces</taxon>
    </lineage>
</organism>
<dbReference type="SUPFAM" id="SSF56112">
    <property type="entry name" value="Protein kinase-like (PK-like)"/>
    <property type="match status" value="1"/>
</dbReference>
<evidence type="ECO:0000256" key="6">
    <source>
        <dbReference type="SAM" id="MobiDB-lite"/>
    </source>
</evidence>
<proteinExistence type="predicted"/>
<feature type="compositionally biased region" description="Basic residues" evidence="6">
    <location>
        <begin position="366"/>
        <end position="377"/>
    </location>
</feature>
<dbReference type="InterPro" id="IPR036365">
    <property type="entry name" value="PGBD-like_sf"/>
</dbReference>
<dbReference type="EMBL" id="JAAGLU010000009">
    <property type="protein sequence ID" value="NEC86767.1"/>
    <property type="molecule type" value="Genomic_DNA"/>
</dbReference>
<sequence length="616" mass="63402">MTVEAAALRQAGAAPLRPVDPEHIGPYVPLALLGSGGMGRVYLARPSDDGPGLFAVKVIRPEYAEDPTFRRRFEQEALVHGRVRSPRAPRLCGTGFQDELLWMATEYLAALDLADAVREDGVLGPGAVWRLVAELGQALADLAATGIVHRDLKPSNVLLSLRGAHVIDFGISKAADASAITGTGNRVGTPAYMSPEYLRTGHCDETSDVFSLAGTLIYAAVGRAPFGDGTGVDVMHRVAFEEPDAEVIGEISAIDPALGALLAACLSKEPERRPTPRALVQAARECAGESAEASRWPEPLLGRVLERQRAYDVLYSVPVARVAELRLQGHRPNPASALPVPAKGAAPVPAADPAVPAVASDETSPGRRRPKGAVAWARRRPVPAVAAALAVCALAALGFVLARPSDQEASAVPGPGTTASADTAAEAGDALPKPGTSDGKSVPSTSGNGTETADGPADPSQVANDTDDTDGDGDAGNDPTDPDTSTGTDTTAGTGTGTGTDPGTDPSTGTDGGTAATPTPTPSPVTSTTEPASAPWVTDCTYYAGKVRTAIGDTGKRVKQVQCILMLRGYDIGGTGVDGVFGEGLEAAMKNFQVDKGLAVNGIVKRATWDNLRASK</sequence>